<dbReference type="Gene3D" id="1.10.260.40">
    <property type="entry name" value="lambda repressor-like DNA-binding domains"/>
    <property type="match status" value="1"/>
</dbReference>
<dbReference type="EMBL" id="BMRE01000035">
    <property type="protein sequence ID" value="GGU61685.1"/>
    <property type="molecule type" value="Genomic_DNA"/>
</dbReference>
<protein>
    <recommendedName>
        <fullName evidence="1">HTH cro/C1-type domain-containing protein</fullName>
    </recommendedName>
</protein>
<keyword evidence="3" id="KW-1185">Reference proteome</keyword>
<evidence type="ECO:0000313" key="3">
    <source>
        <dbReference type="Proteomes" id="UP000649573"/>
    </source>
</evidence>
<evidence type="ECO:0000313" key="2">
    <source>
        <dbReference type="EMBL" id="GGU61685.1"/>
    </source>
</evidence>
<gene>
    <name evidence="2" type="ORF">GCM10010178_62320</name>
</gene>
<evidence type="ECO:0000259" key="1">
    <source>
        <dbReference type="PROSITE" id="PS50943"/>
    </source>
</evidence>
<reference evidence="3" key="1">
    <citation type="journal article" date="2019" name="Int. J. Syst. Evol. Microbiol.">
        <title>The Global Catalogue of Microorganisms (GCM) 10K type strain sequencing project: providing services to taxonomists for standard genome sequencing and annotation.</title>
        <authorList>
            <consortium name="The Broad Institute Genomics Platform"/>
            <consortium name="The Broad Institute Genome Sequencing Center for Infectious Disease"/>
            <person name="Wu L."/>
            <person name="Ma J."/>
        </authorList>
    </citation>
    <scope>NUCLEOTIDE SEQUENCE [LARGE SCALE GENOMIC DNA]</scope>
    <source>
        <strain evidence="3">JCM 3296</strain>
    </source>
</reference>
<name>A0ABQ2V3K8_9PSEU</name>
<dbReference type="Proteomes" id="UP000649573">
    <property type="component" value="Unassembled WGS sequence"/>
</dbReference>
<dbReference type="SMART" id="SM00530">
    <property type="entry name" value="HTH_XRE"/>
    <property type="match status" value="1"/>
</dbReference>
<comment type="caution">
    <text evidence="2">The sequence shown here is derived from an EMBL/GenBank/DDBJ whole genome shotgun (WGS) entry which is preliminary data.</text>
</comment>
<dbReference type="SUPFAM" id="SSF47413">
    <property type="entry name" value="lambda repressor-like DNA-binding domains"/>
    <property type="match status" value="1"/>
</dbReference>
<feature type="domain" description="HTH cro/C1-type" evidence="1">
    <location>
        <begin position="26"/>
        <end position="79"/>
    </location>
</feature>
<dbReference type="Pfam" id="PF01381">
    <property type="entry name" value="HTH_3"/>
    <property type="match status" value="1"/>
</dbReference>
<dbReference type="CDD" id="cd00093">
    <property type="entry name" value="HTH_XRE"/>
    <property type="match status" value="1"/>
</dbReference>
<dbReference type="InterPro" id="IPR001387">
    <property type="entry name" value="Cro/C1-type_HTH"/>
</dbReference>
<proteinExistence type="predicted"/>
<dbReference type="InterPro" id="IPR010982">
    <property type="entry name" value="Lambda_DNA-bd_dom_sf"/>
</dbReference>
<organism evidence="2 3">
    <name type="scientific">Lentzea flava</name>
    <dbReference type="NCBI Taxonomy" id="103732"/>
    <lineage>
        <taxon>Bacteria</taxon>
        <taxon>Bacillati</taxon>
        <taxon>Actinomycetota</taxon>
        <taxon>Actinomycetes</taxon>
        <taxon>Pseudonocardiales</taxon>
        <taxon>Pseudonocardiaceae</taxon>
        <taxon>Lentzea</taxon>
    </lineage>
</organism>
<sequence>MLLRRSAFVLFRSDAVAALRFSSARLRELCTQRGVTASRLAADAGCSVSSIYKWRRSRTPSADALAAVAHALDVPLEAFFAPAGAQLPSRKAA</sequence>
<accession>A0ABQ2V3K8</accession>
<dbReference type="PROSITE" id="PS50943">
    <property type="entry name" value="HTH_CROC1"/>
    <property type="match status" value="1"/>
</dbReference>